<keyword evidence="1" id="KW-0560">Oxidoreductase</keyword>
<dbReference type="InterPro" id="IPR050493">
    <property type="entry name" value="FAD-dep_Monooxygenase_BioMet"/>
</dbReference>
<evidence type="ECO:0000259" key="3">
    <source>
        <dbReference type="Pfam" id="PF01494"/>
    </source>
</evidence>
<evidence type="ECO:0000256" key="2">
    <source>
        <dbReference type="ARBA" id="ARBA00023033"/>
    </source>
</evidence>
<dbReference type="Gene3D" id="3.50.50.60">
    <property type="entry name" value="FAD/NAD(P)-binding domain"/>
    <property type="match status" value="1"/>
</dbReference>
<dbReference type="PANTHER" id="PTHR13789">
    <property type="entry name" value="MONOOXYGENASE"/>
    <property type="match status" value="1"/>
</dbReference>
<dbReference type="Gene3D" id="3.30.9.10">
    <property type="entry name" value="D-Amino Acid Oxidase, subunit A, domain 2"/>
    <property type="match status" value="1"/>
</dbReference>
<proteinExistence type="predicted"/>
<dbReference type="GO" id="GO:0071949">
    <property type="term" value="F:FAD binding"/>
    <property type="evidence" value="ECO:0007669"/>
    <property type="project" value="InterPro"/>
</dbReference>
<dbReference type="GO" id="GO:0004497">
    <property type="term" value="F:monooxygenase activity"/>
    <property type="evidence" value="ECO:0007669"/>
    <property type="project" value="UniProtKB-KW"/>
</dbReference>
<accession>A0A6J7DJS7</accession>
<feature type="domain" description="FAD-binding" evidence="3">
    <location>
        <begin position="5"/>
        <end position="324"/>
    </location>
</feature>
<protein>
    <submittedName>
        <fullName evidence="4">Unannotated protein</fullName>
    </submittedName>
</protein>
<evidence type="ECO:0000256" key="1">
    <source>
        <dbReference type="ARBA" id="ARBA00023002"/>
    </source>
</evidence>
<dbReference type="EMBL" id="CAFBLV010000065">
    <property type="protein sequence ID" value="CAB4867483.1"/>
    <property type="molecule type" value="Genomic_DNA"/>
</dbReference>
<gene>
    <name evidence="4" type="ORF">UFOPK3425_00458</name>
</gene>
<dbReference type="InterPro" id="IPR002938">
    <property type="entry name" value="FAD-bd"/>
</dbReference>
<dbReference type="PANTHER" id="PTHR13789:SF309">
    <property type="entry name" value="PUTATIVE (AFU_ORTHOLOGUE AFUA_6G14510)-RELATED"/>
    <property type="match status" value="1"/>
</dbReference>
<keyword evidence="2" id="KW-0503">Monooxygenase</keyword>
<dbReference type="Pfam" id="PF01494">
    <property type="entry name" value="FAD_binding_3"/>
    <property type="match status" value="1"/>
</dbReference>
<evidence type="ECO:0000313" key="4">
    <source>
        <dbReference type="EMBL" id="CAB4867483.1"/>
    </source>
</evidence>
<dbReference type="AlphaFoldDB" id="A0A6J7DJS7"/>
<dbReference type="SUPFAM" id="SSF51905">
    <property type="entry name" value="FAD/NAD(P)-binding domain"/>
    <property type="match status" value="1"/>
</dbReference>
<dbReference type="InterPro" id="IPR036188">
    <property type="entry name" value="FAD/NAD-bd_sf"/>
</dbReference>
<reference evidence="4" key="1">
    <citation type="submission" date="2020-05" db="EMBL/GenBank/DDBJ databases">
        <authorList>
            <person name="Chiriac C."/>
            <person name="Salcher M."/>
            <person name="Ghai R."/>
            <person name="Kavagutti S V."/>
        </authorList>
    </citation>
    <scope>NUCLEOTIDE SEQUENCE</scope>
</reference>
<organism evidence="4">
    <name type="scientific">freshwater metagenome</name>
    <dbReference type="NCBI Taxonomy" id="449393"/>
    <lineage>
        <taxon>unclassified sequences</taxon>
        <taxon>metagenomes</taxon>
        <taxon>ecological metagenomes</taxon>
    </lineage>
</organism>
<name>A0A6J7DJS7_9ZZZZ</name>
<sequence length="392" mass="43569">MARRTVEIAGAGLAGLTLGIRLAQLGWKVRLHERNNELRMFGAGIWMWESGLKCLAMLGADTQALTRARVIDEWRVVDQHGTTLMSRRFSEADRMLLPPRADLYEALIARAEHYGVDIVTSSLAVSMSADGVLVMEDGSEYKADLVVAADGAYSRLRESIFCTAWIDFGTEAGIRMMIDREDGDPDRLIVEHWNGPRRLLYNPCTDGEDYIFVSGPVGDPRGSKLPVDRDFWTSVFPEAADLISRFKEAGRWDRIVNVRCRQWYQGRAAVIGDAAHAMPPNLGQAANAAFINAMALADCLESHTRIEDALVTWEAQQRSVTNHVQMWSYIYGLTVNNWPEKFGLATLRSDILQALGKTRWLEEGIGRGARVIPAGYASAIRNLQSAVPAITD</sequence>
<dbReference type="PRINTS" id="PR00420">
    <property type="entry name" value="RNGMNOXGNASE"/>
</dbReference>